<name>A0ABM1R976_CAMSA</name>
<dbReference type="InterPro" id="IPR036354">
    <property type="entry name" value="Prot_inh_pot1_sf"/>
</dbReference>
<dbReference type="InterPro" id="IPR000864">
    <property type="entry name" value="Prot_inh_pot1"/>
</dbReference>
<protein>
    <submittedName>
        <fullName evidence="5">Inhibitor of trypsin and hageman factor-like</fullName>
    </submittedName>
</protein>
<evidence type="ECO:0000256" key="3">
    <source>
        <dbReference type="ARBA" id="ARBA00022900"/>
    </source>
</evidence>
<keyword evidence="4" id="KW-1185">Reference proteome</keyword>
<dbReference type="PANTHER" id="PTHR33091">
    <property type="entry name" value="PROTEIN, PUTATIVE, EXPRESSED-RELATED"/>
    <property type="match status" value="1"/>
</dbReference>
<dbReference type="Gene3D" id="3.30.10.10">
    <property type="entry name" value="Trypsin Inhibitor V, subunit A"/>
    <property type="match status" value="1"/>
</dbReference>
<dbReference type="SUPFAM" id="SSF54654">
    <property type="entry name" value="CI-2 family of serine protease inhibitors"/>
    <property type="match status" value="1"/>
</dbReference>
<evidence type="ECO:0000313" key="4">
    <source>
        <dbReference type="Proteomes" id="UP000694864"/>
    </source>
</evidence>
<evidence type="ECO:0000256" key="1">
    <source>
        <dbReference type="ARBA" id="ARBA00008210"/>
    </source>
</evidence>
<proteinExistence type="inferred from homology"/>
<organism evidence="4 5">
    <name type="scientific">Camelina sativa</name>
    <name type="common">False flax</name>
    <name type="synonym">Myagrum sativum</name>
    <dbReference type="NCBI Taxonomy" id="90675"/>
    <lineage>
        <taxon>Eukaryota</taxon>
        <taxon>Viridiplantae</taxon>
        <taxon>Streptophyta</taxon>
        <taxon>Embryophyta</taxon>
        <taxon>Tracheophyta</taxon>
        <taxon>Spermatophyta</taxon>
        <taxon>Magnoliopsida</taxon>
        <taxon>eudicotyledons</taxon>
        <taxon>Gunneridae</taxon>
        <taxon>Pentapetalae</taxon>
        <taxon>rosids</taxon>
        <taxon>malvids</taxon>
        <taxon>Brassicales</taxon>
        <taxon>Brassicaceae</taxon>
        <taxon>Camelineae</taxon>
        <taxon>Camelina</taxon>
    </lineage>
</organism>
<dbReference type="RefSeq" id="XP_019095564.1">
    <property type="nucleotide sequence ID" value="XM_019240019.1"/>
</dbReference>
<reference evidence="4" key="1">
    <citation type="journal article" date="2014" name="Nat. Commun.">
        <title>The emerging biofuel crop Camelina sativa retains a highly undifferentiated hexaploid genome structure.</title>
        <authorList>
            <person name="Kagale S."/>
            <person name="Koh C."/>
            <person name="Nixon J."/>
            <person name="Bollina V."/>
            <person name="Clarke W.E."/>
            <person name="Tuteja R."/>
            <person name="Spillane C."/>
            <person name="Robinson S.J."/>
            <person name="Links M.G."/>
            <person name="Clarke C."/>
            <person name="Higgins E.E."/>
            <person name="Huebert T."/>
            <person name="Sharpe A.G."/>
            <person name="Parkin I.A."/>
        </authorList>
    </citation>
    <scope>NUCLEOTIDE SEQUENCE [LARGE SCALE GENOMIC DNA]</scope>
    <source>
        <strain evidence="4">cv. DH55</strain>
    </source>
</reference>
<reference evidence="5" key="2">
    <citation type="submission" date="2025-08" db="UniProtKB">
        <authorList>
            <consortium name="RefSeq"/>
        </authorList>
    </citation>
    <scope>IDENTIFICATION</scope>
    <source>
        <tissue evidence="5">Leaf</tissue>
    </source>
</reference>
<gene>
    <name evidence="5" type="primary">LOC109130456</name>
</gene>
<keyword evidence="2" id="KW-0646">Protease inhibitor</keyword>
<sequence length="96" mass="10416">MSNRCPILGPRCELCNCSGSGCQSQFPGLKVEWPTLKGVSGLQAKATIESDNPRVTAFIYREGVYLPSNNCCNRVVLYVRADDCPNGPVLNRPIVG</sequence>
<dbReference type="GeneID" id="109130456"/>
<dbReference type="Pfam" id="PF00280">
    <property type="entry name" value="potato_inhibit"/>
    <property type="match status" value="1"/>
</dbReference>
<keyword evidence="3" id="KW-0722">Serine protease inhibitor</keyword>
<comment type="similarity">
    <text evidence="1">Belongs to the protease inhibitor I13 (potato type I serine protease inhibitor) family.</text>
</comment>
<dbReference type="Proteomes" id="UP000694864">
    <property type="component" value="Chromosome 18"/>
</dbReference>
<evidence type="ECO:0000313" key="5">
    <source>
        <dbReference type="RefSeq" id="XP_019095564.1"/>
    </source>
</evidence>
<evidence type="ECO:0000256" key="2">
    <source>
        <dbReference type="ARBA" id="ARBA00022690"/>
    </source>
</evidence>
<dbReference type="PANTHER" id="PTHR33091:SF99">
    <property type="entry name" value="INHIBITOR OF TRYPSIN_HAGEMAN FACTOR-LIKE PROTEIN-RELATED"/>
    <property type="match status" value="1"/>
</dbReference>
<accession>A0ABM1R976</accession>